<feature type="compositionally biased region" description="Polar residues" evidence="1">
    <location>
        <begin position="51"/>
        <end position="74"/>
    </location>
</feature>
<gene>
    <name evidence="3" type="ORF">A2Y75_02650</name>
</gene>
<keyword evidence="2" id="KW-0472">Membrane</keyword>
<evidence type="ECO:0000313" key="3">
    <source>
        <dbReference type="EMBL" id="OFW57065.1"/>
    </source>
</evidence>
<feature type="transmembrane region" description="Helical" evidence="2">
    <location>
        <begin position="21"/>
        <end position="44"/>
    </location>
</feature>
<feature type="region of interest" description="Disordered" evidence="1">
    <location>
        <begin position="51"/>
        <end position="85"/>
    </location>
</feature>
<evidence type="ECO:0000256" key="2">
    <source>
        <dbReference type="SAM" id="Phobius"/>
    </source>
</evidence>
<name>A0A1F2WJM5_9ACTN</name>
<dbReference type="EMBL" id="MELK01000038">
    <property type="protein sequence ID" value="OFW57065.1"/>
    <property type="molecule type" value="Genomic_DNA"/>
</dbReference>
<dbReference type="Proteomes" id="UP000177876">
    <property type="component" value="Unassembled WGS sequence"/>
</dbReference>
<protein>
    <submittedName>
        <fullName evidence="3">Uncharacterized protein</fullName>
    </submittedName>
</protein>
<keyword evidence="2" id="KW-0812">Transmembrane</keyword>
<evidence type="ECO:0000313" key="4">
    <source>
        <dbReference type="Proteomes" id="UP000177876"/>
    </source>
</evidence>
<sequence length="169" mass="17413">MENYELEEHQAIETPRKRRPVWLVPVIGFLILIVVAGASFYGGISYQKGKQPSASAAVNPDQAGQPTPGQQDGTSGPMGSRGTMGQVTAINASSISLQDTRAGSTMTYSITSSTKIMNNNQSASVSEIEVGDSVVVIADTSNSSQAAQIMLNPTAPGAGGYGQSSGSST</sequence>
<dbReference type="AlphaFoldDB" id="A0A1F2WJM5"/>
<evidence type="ECO:0000256" key="1">
    <source>
        <dbReference type="SAM" id="MobiDB-lite"/>
    </source>
</evidence>
<accession>A0A1F2WJM5</accession>
<keyword evidence="2" id="KW-1133">Transmembrane helix</keyword>
<organism evidence="3 4">
    <name type="scientific">Candidatus Solincola sediminis</name>
    <dbReference type="NCBI Taxonomy" id="1797199"/>
    <lineage>
        <taxon>Bacteria</taxon>
        <taxon>Bacillati</taxon>
        <taxon>Actinomycetota</taxon>
        <taxon>Candidatus Geothermincolia</taxon>
        <taxon>Candidatus Geothermincolales</taxon>
        <taxon>Candidatus Geothermincolaceae</taxon>
        <taxon>Candidatus Solincola</taxon>
    </lineage>
</organism>
<proteinExistence type="predicted"/>
<reference evidence="3 4" key="1">
    <citation type="journal article" date="2016" name="Nat. Commun.">
        <title>Thousands of microbial genomes shed light on interconnected biogeochemical processes in an aquifer system.</title>
        <authorList>
            <person name="Anantharaman K."/>
            <person name="Brown C.T."/>
            <person name="Hug L.A."/>
            <person name="Sharon I."/>
            <person name="Castelle C.J."/>
            <person name="Probst A.J."/>
            <person name="Thomas B.C."/>
            <person name="Singh A."/>
            <person name="Wilkins M.J."/>
            <person name="Karaoz U."/>
            <person name="Brodie E.L."/>
            <person name="Williams K.H."/>
            <person name="Hubbard S.S."/>
            <person name="Banfield J.F."/>
        </authorList>
    </citation>
    <scope>NUCLEOTIDE SEQUENCE [LARGE SCALE GENOMIC DNA]</scope>
</reference>
<comment type="caution">
    <text evidence="3">The sequence shown here is derived from an EMBL/GenBank/DDBJ whole genome shotgun (WGS) entry which is preliminary data.</text>
</comment>